<organism evidence="2 3">
    <name type="scientific">Halarchaeum grantii</name>
    <dbReference type="NCBI Taxonomy" id="1193105"/>
    <lineage>
        <taxon>Archaea</taxon>
        <taxon>Methanobacteriati</taxon>
        <taxon>Methanobacteriota</taxon>
        <taxon>Stenosarchaea group</taxon>
        <taxon>Halobacteria</taxon>
        <taxon>Halobacteriales</taxon>
        <taxon>Halobacteriaceae</taxon>
    </lineage>
</organism>
<protein>
    <submittedName>
        <fullName evidence="2">Uncharacterized protein</fullName>
    </submittedName>
</protein>
<dbReference type="RefSeq" id="WP_123075266.1">
    <property type="nucleotide sequence ID" value="NZ_BMPF01000001.1"/>
</dbReference>
<feature type="compositionally biased region" description="Basic and acidic residues" evidence="1">
    <location>
        <begin position="33"/>
        <end position="60"/>
    </location>
</feature>
<keyword evidence="3" id="KW-1185">Reference proteome</keyword>
<name>A0A830ESY1_9EURY</name>
<reference evidence="2 3" key="1">
    <citation type="journal article" date="2019" name="Int. J. Syst. Evol. Microbiol.">
        <title>The Global Catalogue of Microorganisms (GCM) 10K type strain sequencing project: providing services to taxonomists for standard genome sequencing and annotation.</title>
        <authorList>
            <consortium name="The Broad Institute Genomics Platform"/>
            <consortium name="The Broad Institute Genome Sequencing Center for Infectious Disease"/>
            <person name="Wu L."/>
            <person name="Ma J."/>
        </authorList>
    </citation>
    <scope>NUCLEOTIDE SEQUENCE [LARGE SCALE GENOMIC DNA]</scope>
    <source>
        <strain evidence="2 3">JCM 19585</strain>
    </source>
</reference>
<proteinExistence type="predicted"/>
<dbReference type="Proteomes" id="UP000628840">
    <property type="component" value="Unassembled WGS sequence"/>
</dbReference>
<dbReference type="AlphaFoldDB" id="A0A830ESY1"/>
<accession>A0A830ESY1</accession>
<evidence type="ECO:0000313" key="3">
    <source>
        <dbReference type="Proteomes" id="UP000628840"/>
    </source>
</evidence>
<gene>
    <name evidence="2" type="ORF">GCM10009037_08450</name>
</gene>
<dbReference type="GeneID" id="55823091"/>
<feature type="region of interest" description="Disordered" evidence="1">
    <location>
        <begin position="31"/>
        <end position="60"/>
    </location>
</feature>
<evidence type="ECO:0000313" key="2">
    <source>
        <dbReference type="EMBL" id="GGL27166.1"/>
    </source>
</evidence>
<sequence length="60" mass="6667">MSAAPALLIVLAFALAVAGALLLYVLVEAESDEGPRRDREVAASETRERVERRRNDRKED</sequence>
<comment type="caution">
    <text evidence="2">The sequence shown here is derived from an EMBL/GenBank/DDBJ whole genome shotgun (WGS) entry which is preliminary data.</text>
</comment>
<dbReference type="EMBL" id="BMPF01000001">
    <property type="protein sequence ID" value="GGL27166.1"/>
    <property type="molecule type" value="Genomic_DNA"/>
</dbReference>
<evidence type="ECO:0000256" key="1">
    <source>
        <dbReference type="SAM" id="MobiDB-lite"/>
    </source>
</evidence>